<evidence type="ECO:0000313" key="1">
    <source>
        <dbReference type="EMBL" id="CAD8048085.1"/>
    </source>
</evidence>
<protein>
    <submittedName>
        <fullName evidence="1">Uncharacterized protein</fullName>
    </submittedName>
</protein>
<dbReference type="EMBL" id="CAJJDN010000003">
    <property type="protein sequence ID" value="CAD8048085.1"/>
    <property type="molecule type" value="Genomic_DNA"/>
</dbReference>
<keyword evidence="2" id="KW-1185">Reference proteome</keyword>
<accession>A0A8S1JZ62</accession>
<evidence type="ECO:0000313" key="2">
    <source>
        <dbReference type="Proteomes" id="UP000692954"/>
    </source>
</evidence>
<reference evidence="1" key="1">
    <citation type="submission" date="2021-01" db="EMBL/GenBank/DDBJ databases">
        <authorList>
            <consortium name="Genoscope - CEA"/>
            <person name="William W."/>
        </authorList>
    </citation>
    <scope>NUCLEOTIDE SEQUENCE</scope>
</reference>
<dbReference type="OrthoDB" id="303865at2759"/>
<proteinExistence type="predicted"/>
<dbReference type="Proteomes" id="UP000692954">
    <property type="component" value="Unassembled WGS sequence"/>
</dbReference>
<organism evidence="1 2">
    <name type="scientific">Paramecium sonneborni</name>
    <dbReference type="NCBI Taxonomy" id="65129"/>
    <lineage>
        <taxon>Eukaryota</taxon>
        <taxon>Sar</taxon>
        <taxon>Alveolata</taxon>
        <taxon>Ciliophora</taxon>
        <taxon>Intramacronucleata</taxon>
        <taxon>Oligohymenophorea</taxon>
        <taxon>Peniculida</taxon>
        <taxon>Parameciidae</taxon>
        <taxon>Paramecium</taxon>
    </lineage>
</organism>
<comment type="caution">
    <text evidence="1">The sequence shown here is derived from an EMBL/GenBank/DDBJ whole genome shotgun (WGS) entry which is preliminary data.</text>
</comment>
<gene>
    <name evidence="1" type="ORF">PSON_ATCC_30995.1.T0030064</name>
</gene>
<sequence length="69" mass="8628">MELKELVQIIFIYYIKIVGNKRKTFNFEVKYHQEDECFERISNSYLEQYPNYKQILMKRFMLHDDLITK</sequence>
<dbReference type="AlphaFoldDB" id="A0A8S1JZ62"/>
<name>A0A8S1JZ62_9CILI</name>